<evidence type="ECO:0000256" key="1">
    <source>
        <dbReference type="SAM" id="SignalP"/>
    </source>
</evidence>
<dbReference type="PANTHER" id="PTHR42852:SF17">
    <property type="entry name" value="THIOREDOXIN-LIKE PROTEIN HI_1115"/>
    <property type="match status" value="1"/>
</dbReference>
<dbReference type="SUPFAM" id="SSF52833">
    <property type="entry name" value="Thioredoxin-like"/>
    <property type="match status" value="1"/>
</dbReference>
<keyword evidence="1" id="KW-0732">Signal</keyword>
<accession>A0A318HQZ5</accession>
<dbReference type="GO" id="GO:0016209">
    <property type="term" value="F:antioxidant activity"/>
    <property type="evidence" value="ECO:0007669"/>
    <property type="project" value="InterPro"/>
</dbReference>
<keyword evidence="4" id="KW-1185">Reference proteome</keyword>
<dbReference type="InterPro" id="IPR050553">
    <property type="entry name" value="Thioredoxin_ResA/DsbE_sf"/>
</dbReference>
<dbReference type="GO" id="GO:0016491">
    <property type="term" value="F:oxidoreductase activity"/>
    <property type="evidence" value="ECO:0007669"/>
    <property type="project" value="InterPro"/>
</dbReference>
<protein>
    <submittedName>
        <fullName evidence="3">Peroxiredoxin</fullName>
    </submittedName>
</protein>
<dbReference type="InterPro" id="IPR013766">
    <property type="entry name" value="Thioredoxin_domain"/>
</dbReference>
<proteinExistence type="predicted"/>
<dbReference type="PROSITE" id="PS51352">
    <property type="entry name" value="THIOREDOXIN_2"/>
    <property type="match status" value="1"/>
</dbReference>
<organism evidence="3 4">
    <name type="scientific">Hoylesella shahii DSM 15611 = JCM 12083</name>
    <dbReference type="NCBI Taxonomy" id="1122991"/>
    <lineage>
        <taxon>Bacteria</taxon>
        <taxon>Pseudomonadati</taxon>
        <taxon>Bacteroidota</taxon>
        <taxon>Bacteroidia</taxon>
        <taxon>Bacteroidales</taxon>
        <taxon>Prevotellaceae</taxon>
        <taxon>Hoylesella</taxon>
    </lineage>
</organism>
<dbReference type="AlphaFoldDB" id="A0A318HQZ5"/>
<feature type="domain" description="Thioredoxin" evidence="2">
    <location>
        <begin position="17"/>
        <end position="161"/>
    </location>
</feature>
<dbReference type="Pfam" id="PF00578">
    <property type="entry name" value="AhpC-TSA"/>
    <property type="match status" value="1"/>
</dbReference>
<comment type="caution">
    <text evidence="3">The sequence shown here is derived from an EMBL/GenBank/DDBJ whole genome shotgun (WGS) entry which is preliminary data.</text>
</comment>
<feature type="signal peptide" evidence="1">
    <location>
        <begin position="1"/>
        <end position="19"/>
    </location>
</feature>
<dbReference type="Gene3D" id="3.40.30.10">
    <property type="entry name" value="Glutaredoxin"/>
    <property type="match status" value="1"/>
</dbReference>
<evidence type="ECO:0000313" key="3">
    <source>
        <dbReference type="EMBL" id="PXX20240.1"/>
    </source>
</evidence>
<dbReference type="Proteomes" id="UP000248314">
    <property type="component" value="Unassembled WGS sequence"/>
</dbReference>
<dbReference type="EMBL" id="QJJX01000029">
    <property type="protein sequence ID" value="PXX20240.1"/>
    <property type="molecule type" value="Genomic_DNA"/>
</dbReference>
<dbReference type="InterPro" id="IPR000866">
    <property type="entry name" value="AhpC/TSA"/>
</dbReference>
<dbReference type="PANTHER" id="PTHR42852">
    <property type="entry name" value="THIOL:DISULFIDE INTERCHANGE PROTEIN DSBE"/>
    <property type="match status" value="1"/>
</dbReference>
<gene>
    <name evidence="3" type="ORF">EJ73_02145</name>
</gene>
<name>A0A318HQZ5_9BACT</name>
<dbReference type="CDD" id="cd02966">
    <property type="entry name" value="TlpA_like_family"/>
    <property type="match status" value="1"/>
</dbReference>
<evidence type="ECO:0000313" key="4">
    <source>
        <dbReference type="Proteomes" id="UP000248314"/>
    </source>
</evidence>
<reference evidence="3 4" key="1">
    <citation type="submission" date="2018-05" db="EMBL/GenBank/DDBJ databases">
        <title>Genomic Encyclopedia of Type Strains, Phase I: the one thousand microbial genomes (KMG-I) project.</title>
        <authorList>
            <person name="Kyrpides N."/>
        </authorList>
    </citation>
    <scope>NUCLEOTIDE SEQUENCE [LARGE SCALE GENOMIC DNA]</scope>
    <source>
        <strain evidence="3 4">DSM 15611</strain>
    </source>
</reference>
<evidence type="ECO:0000259" key="2">
    <source>
        <dbReference type="PROSITE" id="PS51352"/>
    </source>
</evidence>
<dbReference type="InterPro" id="IPR036249">
    <property type="entry name" value="Thioredoxin-like_sf"/>
</dbReference>
<feature type="chain" id="PRO_5016329448" evidence="1">
    <location>
        <begin position="20"/>
        <end position="161"/>
    </location>
</feature>
<dbReference type="RefSeq" id="WP_025817567.1">
    <property type="nucleotide sequence ID" value="NZ_BAIZ01000069.1"/>
</dbReference>
<sequence length="161" mass="18018">MRKLFLLFAATIVALCAHAQQRLPNVTLKDITGKTVRVDTLSNNGKPLVVAFFATWCKPCNRELKAIDEVYDDWKRETGVKIVAVSIDQAQNINKVKPLVDENGWTYDVLLDPNGELKRALGIQMIPYTLLLDGKGNIVFKHNGYTDGAENELLEKVKACM</sequence>
<dbReference type="STRING" id="1122991.GCA_000613445_00304"/>
<dbReference type="OrthoDB" id="9794348at2"/>